<dbReference type="InterPro" id="IPR052706">
    <property type="entry name" value="Membrane-Transporter-like"/>
</dbReference>
<evidence type="ECO:0000256" key="5">
    <source>
        <dbReference type="SAM" id="Phobius"/>
    </source>
</evidence>
<feature type="domain" description="STAS" evidence="6">
    <location>
        <begin position="403"/>
        <end position="494"/>
    </location>
</feature>
<feature type="transmembrane region" description="Helical" evidence="5">
    <location>
        <begin position="218"/>
        <end position="241"/>
    </location>
</feature>
<feature type="transmembrane region" description="Helical" evidence="5">
    <location>
        <begin position="319"/>
        <end position="337"/>
    </location>
</feature>
<evidence type="ECO:0000256" key="2">
    <source>
        <dbReference type="ARBA" id="ARBA00022692"/>
    </source>
</evidence>
<evidence type="ECO:0000259" key="6">
    <source>
        <dbReference type="PROSITE" id="PS50801"/>
    </source>
</evidence>
<evidence type="ECO:0000256" key="3">
    <source>
        <dbReference type="ARBA" id="ARBA00022989"/>
    </source>
</evidence>
<dbReference type="PATRIC" id="fig|1177179.3.peg.3120"/>
<organism evidence="7 8">
    <name type="scientific">Alcanivorax hongdengensis A-11-3</name>
    <dbReference type="NCBI Taxonomy" id="1177179"/>
    <lineage>
        <taxon>Bacteria</taxon>
        <taxon>Pseudomonadati</taxon>
        <taxon>Pseudomonadota</taxon>
        <taxon>Gammaproteobacteria</taxon>
        <taxon>Oceanospirillales</taxon>
        <taxon>Alcanivoracaceae</taxon>
        <taxon>Alcanivorax</taxon>
    </lineage>
</organism>
<feature type="transmembrane region" description="Helical" evidence="5">
    <location>
        <begin position="294"/>
        <end position="312"/>
    </location>
</feature>
<dbReference type="OrthoDB" id="9771198at2"/>
<dbReference type="Proteomes" id="UP000010164">
    <property type="component" value="Unassembled WGS sequence"/>
</dbReference>
<feature type="transmembrane region" description="Helical" evidence="5">
    <location>
        <begin position="85"/>
        <end position="106"/>
    </location>
</feature>
<sequence>MIQYLKQHWFSNVKGDVLAGTVVALALIPEAIAFSIIAGVDPKVGLYASFCICVVLAFSGGRPGMISAATGSTALLMVDLVHDHGLQYLLATSILAGVLQIIAGYLKLGDLMRFVSRSVVTGFVNALAILIFMAQLPELVHVTWHVYAMVAGGLAIIYLLPRLTTAVPSPLVSIIVITGIAMYSGVDVPTVGDKGELPSSLPVFLMPDIPWNLETLKIIFPVAFAIMVVGLLESMMTATIVDDLTDTGSDKNRECRGQGMGNIVSAFFGGMAGCAMIGQSVINIKSGGRTRLSSLVAGVFLLILVVFLGKWVSQIPMAALVAVMIMVSIGTFSWGSLGNMLKHPPSSSMVMMATVLVTVFSHNLAYGVGVGVVLSALFYANKVGRVFYVRSELDDNDSNHRRYQVVGQVFFTSAEQFIASFDFREALDKVTIDVHRSHFWDITAIGALDKAIIKFRREGTEVELIGLNEASATLVDKFAVHDKPDAVEKLMGGH</sequence>
<dbReference type="eggNOG" id="COG0659">
    <property type="taxonomic scope" value="Bacteria"/>
</dbReference>
<dbReference type="PROSITE" id="PS50801">
    <property type="entry name" value="STAS"/>
    <property type="match status" value="1"/>
</dbReference>
<feature type="transmembrane region" description="Helical" evidence="5">
    <location>
        <begin position="44"/>
        <end position="65"/>
    </location>
</feature>
<dbReference type="InterPro" id="IPR011547">
    <property type="entry name" value="SLC26A/SulP_dom"/>
</dbReference>
<dbReference type="Pfam" id="PF01740">
    <property type="entry name" value="STAS"/>
    <property type="match status" value="1"/>
</dbReference>
<protein>
    <submittedName>
        <fullName evidence="7">Sulfate permease</fullName>
    </submittedName>
</protein>
<proteinExistence type="predicted"/>
<evidence type="ECO:0000313" key="8">
    <source>
        <dbReference type="Proteomes" id="UP000010164"/>
    </source>
</evidence>
<evidence type="ECO:0000256" key="1">
    <source>
        <dbReference type="ARBA" id="ARBA00004141"/>
    </source>
</evidence>
<dbReference type="CDD" id="cd07042">
    <property type="entry name" value="STAS_SulP_like_sulfate_transporter"/>
    <property type="match status" value="1"/>
</dbReference>
<dbReference type="InterPro" id="IPR002645">
    <property type="entry name" value="STAS_dom"/>
</dbReference>
<feature type="transmembrane region" description="Helical" evidence="5">
    <location>
        <begin position="262"/>
        <end position="282"/>
    </location>
</feature>
<keyword evidence="2 5" id="KW-0812">Transmembrane</keyword>
<dbReference type="STRING" id="1177179.A11A3_15851"/>
<gene>
    <name evidence="7" type="ORF">A11A3_15851</name>
</gene>
<feature type="transmembrane region" description="Helical" evidence="5">
    <location>
        <begin position="142"/>
        <end position="160"/>
    </location>
</feature>
<keyword evidence="4 5" id="KW-0472">Membrane</keyword>
<dbReference type="PANTHER" id="PTHR43310:SF1">
    <property type="entry name" value="SULFATE TRANSPORTER YBAR-RELATED"/>
    <property type="match status" value="1"/>
</dbReference>
<comment type="caution">
    <text evidence="7">The sequence shown here is derived from an EMBL/GenBank/DDBJ whole genome shotgun (WGS) entry which is preliminary data.</text>
</comment>
<dbReference type="RefSeq" id="WP_008930336.1">
    <property type="nucleotide sequence ID" value="NZ_AMRJ01000039.1"/>
</dbReference>
<evidence type="ECO:0000313" key="7">
    <source>
        <dbReference type="EMBL" id="EKF72994.1"/>
    </source>
</evidence>
<reference evidence="7 8" key="1">
    <citation type="journal article" date="2012" name="J. Bacteriol.">
        <title>Genome Sequence of the Alkane-Degrading Bacterium Alcanivorax hongdengensis Type Strain A-11-3.</title>
        <authorList>
            <person name="Lai Q."/>
            <person name="Shao Z."/>
        </authorList>
    </citation>
    <scope>NUCLEOTIDE SEQUENCE [LARGE SCALE GENOMIC DNA]</scope>
    <source>
        <strain evidence="7 8">A-11-3</strain>
    </source>
</reference>
<dbReference type="InterPro" id="IPR036513">
    <property type="entry name" value="STAS_dom_sf"/>
</dbReference>
<feature type="transmembrane region" description="Helical" evidence="5">
    <location>
        <begin position="167"/>
        <end position="186"/>
    </location>
</feature>
<dbReference type="GO" id="GO:0016020">
    <property type="term" value="C:membrane"/>
    <property type="evidence" value="ECO:0007669"/>
    <property type="project" value="UniProtKB-SubCell"/>
</dbReference>
<dbReference type="Pfam" id="PF00916">
    <property type="entry name" value="Sulfate_transp"/>
    <property type="match status" value="2"/>
</dbReference>
<dbReference type="Gene3D" id="3.30.750.24">
    <property type="entry name" value="STAS domain"/>
    <property type="match status" value="1"/>
</dbReference>
<keyword evidence="8" id="KW-1185">Reference proteome</keyword>
<evidence type="ECO:0000256" key="4">
    <source>
        <dbReference type="ARBA" id="ARBA00023136"/>
    </source>
</evidence>
<name>L0W7R9_9GAMM</name>
<dbReference type="EMBL" id="AMRJ01000039">
    <property type="protein sequence ID" value="EKF72994.1"/>
    <property type="molecule type" value="Genomic_DNA"/>
</dbReference>
<feature type="transmembrane region" description="Helical" evidence="5">
    <location>
        <begin position="17"/>
        <end position="37"/>
    </location>
</feature>
<dbReference type="PANTHER" id="PTHR43310">
    <property type="entry name" value="SULFATE TRANSPORTER YBAR-RELATED"/>
    <property type="match status" value="1"/>
</dbReference>
<feature type="transmembrane region" description="Helical" evidence="5">
    <location>
        <begin position="349"/>
        <end position="380"/>
    </location>
</feature>
<dbReference type="AlphaFoldDB" id="L0W7R9"/>
<dbReference type="SUPFAM" id="SSF52091">
    <property type="entry name" value="SpoIIaa-like"/>
    <property type="match status" value="1"/>
</dbReference>
<feature type="transmembrane region" description="Helical" evidence="5">
    <location>
        <begin position="118"/>
        <end position="136"/>
    </location>
</feature>
<keyword evidence="3 5" id="KW-1133">Transmembrane helix</keyword>
<comment type="subcellular location">
    <subcellularLocation>
        <location evidence="1">Membrane</location>
        <topology evidence="1">Multi-pass membrane protein</topology>
    </subcellularLocation>
</comment>
<accession>L0W7R9</accession>